<keyword evidence="4 8" id="KW-0472">Membrane</keyword>
<dbReference type="PANTHER" id="PTHR35779:SF1">
    <property type="entry name" value="PH-RESPONSE REGULATOR PROTEIN PALH_RIM21"/>
    <property type="match status" value="1"/>
</dbReference>
<name>A0ABP0ZTH8_9ASCO</name>
<dbReference type="InterPro" id="IPR014844">
    <property type="entry name" value="PalH"/>
</dbReference>
<feature type="compositionally biased region" description="Acidic residues" evidence="7">
    <location>
        <begin position="363"/>
        <end position="378"/>
    </location>
</feature>
<dbReference type="GeneID" id="92210858"/>
<sequence length="565" mass="64207">MIYWKNTWASGEAYPSCQEILLNEGMIVSHVFDWPVQYISQAVYQQNCYQSSIPVFNTNVGLVIEKFSEPLPVVASSWEDYTQNNSRGSFSYSVVSIVYAISVSAVITWFLTIFVLTNYTIKPSWLLKGSTLLSSVYILLVVIKSIITLHEQQREGYLHGAKLLNDVNRNNAVNIMDLIVVFLLQINQVQIIMRLFQRQKDKRLTFYIGIIATLMSQIIWSISSFHTFATENEAGDILPAFIYLVRIAMALCYAAIITVYFISKIKLIIANRRIWLLTLLTLILIYSPVAFFIADVSNAFIYELSEIFSVVNYVIGVVIPWEWCNKFNLIMKAKEKEGVLGRRFYEDESYELDRFELFVEEQAPSDENDDDDDNENNENNDNNNGNQHEGPSRGVGNTDDANPHNTARRDDAGVERPRSGGRRSAQRLSNSQSKSPHSQEKTAKEPNLSQKVLNAIHVSKHKFISLTDHIIAAGFAIPRSVSVPSNSSGPQTNEQLLQRQEPRQLEPEASNINKKNSYTTHMFNTNSGTGSSETNTVSNSNRRRNIYMYARKEVILDVSSDDEHE</sequence>
<evidence type="ECO:0000256" key="5">
    <source>
        <dbReference type="ARBA" id="ARBA00038109"/>
    </source>
</evidence>
<evidence type="ECO:0000256" key="2">
    <source>
        <dbReference type="ARBA" id="ARBA00022692"/>
    </source>
</evidence>
<feature type="compositionally biased region" description="Polar residues" evidence="7">
    <location>
        <begin position="426"/>
        <end position="436"/>
    </location>
</feature>
<evidence type="ECO:0000256" key="8">
    <source>
        <dbReference type="SAM" id="Phobius"/>
    </source>
</evidence>
<keyword evidence="2 8" id="KW-0812">Transmembrane</keyword>
<feature type="transmembrane region" description="Helical" evidence="8">
    <location>
        <begin position="300"/>
        <end position="324"/>
    </location>
</feature>
<dbReference type="RefSeq" id="XP_066832600.1">
    <property type="nucleotide sequence ID" value="XM_066976019.1"/>
</dbReference>
<evidence type="ECO:0000256" key="7">
    <source>
        <dbReference type="SAM" id="MobiDB-lite"/>
    </source>
</evidence>
<evidence type="ECO:0000256" key="3">
    <source>
        <dbReference type="ARBA" id="ARBA00022989"/>
    </source>
</evidence>
<feature type="compositionally biased region" description="Polar residues" evidence="7">
    <location>
        <begin position="510"/>
        <end position="523"/>
    </location>
</feature>
<feature type="transmembrane region" description="Helical" evidence="8">
    <location>
        <begin position="240"/>
        <end position="262"/>
    </location>
</feature>
<comment type="similarity">
    <text evidence="5">Belongs to the palH/RIM21 family.</text>
</comment>
<comment type="subcellular location">
    <subcellularLocation>
        <location evidence="1">Membrane</location>
        <topology evidence="1">Multi-pass membrane protein</topology>
    </subcellularLocation>
</comment>
<organism evidence="9 10">
    <name type="scientific">Lodderomyces beijingensis</name>
    <dbReference type="NCBI Taxonomy" id="1775926"/>
    <lineage>
        <taxon>Eukaryota</taxon>
        <taxon>Fungi</taxon>
        <taxon>Dikarya</taxon>
        <taxon>Ascomycota</taxon>
        <taxon>Saccharomycotina</taxon>
        <taxon>Pichiomycetes</taxon>
        <taxon>Debaryomycetaceae</taxon>
        <taxon>Candida/Lodderomyces clade</taxon>
        <taxon>Lodderomyces</taxon>
    </lineage>
</organism>
<feature type="transmembrane region" description="Helical" evidence="8">
    <location>
        <begin position="90"/>
        <end position="116"/>
    </location>
</feature>
<feature type="transmembrane region" description="Helical" evidence="8">
    <location>
        <begin position="125"/>
        <end position="147"/>
    </location>
</feature>
<feature type="compositionally biased region" description="Polar residues" evidence="7">
    <location>
        <begin position="483"/>
        <end position="493"/>
    </location>
</feature>
<evidence type="ECO:0000313" key="9">
    <source>
        <dbReference type="EMBL" id="CAK9441794.1"/>
    </source>
</evidence>
<reference evidence="9 10" key="1">
    <citation type="submission" date="2024-03" db="EMBL/GenBank/DDBJ databases">
        <authorList>
            <person name="Brejova B."/>
        </authorList>
    </citation>
    <scope>NUCLEOTIDE SEQUENCE [LARGE SCALE GENOMIC DNA]</scope>
    <source>
        <strain evidence="9 10">CBS 14171</strain>
    </source>
</reference>
<dbReference type="Proteomes" id="UP001497383">
    <property type="component" value="Chromosome 7"/>
</dbReference>
<evidence type="ECO:0000313" key="10">
    <source>
        <dbReference type="Proteomes" id="UP001497383"/>
    </source>
</evidence>
<proteinExistence type="inferred from homology"/>
<dbReference type="EMBL" id="OZ022411">
    <property type="protein sequence ID" value="CAK9441794.1"/>
    <property type="molecule type" value="Genomic_DNA"/>
</dbReference>
<accession>A0ABP0ZTH8</accession>
<dbReference type="Pfam" id="PF08733">
    <property type="entry name" value="PalH"/>
    <property type="match status" value="1"/>
</dbReference>
<evidence type="ECO:0000256" key="6">
    <source>
        <dbReference type="ARBA" id="ARBA00040155"/>
    </source>
</evidence>
<keyword evidence="3 8" id="KW-1133">Transmembrane helix</keyword>
<evidence type="ECO:0000256" key="4">
    <source>
        <dbReference type="ARBA" id="ARBA00023136"/>
    </source>
</evidence>
<feature type="region of interest" description="Disordered" evidence="7">
    <location>
        <begin position="363"/>
        <end position="448"/>
    </location>
</feature>
<protein>
    <recommendedName>
        <fullName evidence="6">pH-response regulator protein palH/RIM21</fullName>
    </recommendedName>
</protein>
<feature type="compositionally biased region" description="Basic and acidic residues" evidence="7">
    <location>
        <begin position="407"/>
        <end position="418"/>
    </location>
</feature>
<feature type="transmembrane region" description="Helical" evidence="8">
    <location>
        <begin position="274"/>
        <end position="294"/>
    </location>
</feature>
<gene>
    <name evidence="9" type="ORF">LODBEIA_P56620</name>
</gene>
<feature type="compositionally biased region" description="Low complexity" evidence="7">
    <location>
        <begin position="524"/>
        <end position="540"/>
    </location>
</feature>
<keyword evidence="10" id="KW-1185">Reference proteome</keyword>
<dbReference type="PANTHER" id="PTHR35779">
    <property type="entry name" value="PH-RESPONSE REGULATOR PROTEIN PALH/RIM21"/>
    <property type="match status" value="1"/>
</dbReference>
<evidence type="ECO:0000256" key="1">
    <source>
        <dbReference type="ARBA" id="ARBA00004141"/>
    </source>
</evidence>
<feature type="transmembrane region" description="Helical" evidence="8">
    <location>
        <begin position="204"/>
        <end position="228"/>
    </location>
</feature>
<feature type="region of interest" description="Disordered" evidence="7">
    <location>
        <begin position="483"/>
        <end position="541"/>
    </location>
</feature>